<keyword evidence="9" id="KW-0406">Ion transport</keyword>
<evidence type="ECO:0000256" key="5">
    <source>
        <dbReference type="ARBA" id="ARBA00022692"/>
    </source>
</evidence>
<keyword evidence="4" id="KW-0433">Leucine-rich repeat</keyword>
<dbReference type="GO" id="GO:0034220">
    <property type="term" value="P:monoatomic ion transmembrane transport"/>
    <property type="evidence" value="ECO:0007669"/>
    <property type="project" value="UniProtKB-KW"/>
</dbReference>
<protein>
    <submittedName>
        <fullName evidence="13">Uncharacterized protein</fullName>
    </submittedName>
</protein>
<sequence>MTALGQVKTSLKFLDLSFNKITKLLPEIFQTSNRIQALNLSSNQIATLHELSFKGLSHLLELDLSHNELKSAFKNTSLKYSPHLHVLHLKIAV</sequence>
<dbReference type="InterPro" id="IPR051432">
    <property type="entry name" value="KCNMA1_auxiliary"/>
</dbReference>
<keyword evidence="8" id="KW-1133">Transmembrane helix</keyword>
<dbReference type="GO" id="GO:0005886">
    <property type="term" value="C:plasma membrane"/>
    <property type="evidence" value="ECO:0007669"/>
    <property type="project" value="UniProtKB-SubCell"/>
</dbReference>
<evidence type="ECO:0000256" key="11">
    <source>
        <dbReference type="ARBA" id="ARBA00023157"/>
    </source>
</evidence>
<dbReference type="PANTHER" id="PTHR46473:SF10">
    <property type="entry name" value="LD45603P-RELATED"/>
    <property type="match status" value="1"/>
</dbReference>
<name>A0AAV4P5S9_CAEEX</name>
<dbReference type="AlphaFoldDB" id="A0AAV4P5S9"/>
<dbReference type="InterPro" id="IPR032675">
    <property type="entry name" value="LRR_dom_sf"/>
</dbReference>
<evidence type="ECO:0000256" key="12">
    <source>
        <dbReference type="ARBA" id="ARBA00023303"/>
    </source>
</evidence>
<evidence type="ECO:0000313" key="14">
    <source>
        <dbReference type="Proteomes" id="UP001054945"/>
    </source>
</evidence>
<dbReference type="Proteomes" id="UP001054945">
    <property type="component" value="Unassembled WGS sequence"/>
</dbReference>
<dbReference type="PROSITE" id="PS51450">
    <property type="entry name" value="LRR"/>
    <property type="match status" value="2"/>
</dbReference>
<gene>
    <name evidence="13" type="ORF">CEXT_508161</name>
</gene>
<evidence type="ECO:0000256" key="9">
    <source>
        <dbReference type="ARBA" id="ARBA00023065"/>
    </source>
</evidence>
<proteinExistence type="predicted"/>
<keyword evidence="14" id="KW-1185">Reference proteome</keyword>
<dbReference type="PRINTS" id="PR00019">
    <property type="entry name" value="LEURICHRPT"/>
</dbReference>
<organism evidence="13 14">
    <name type="scientific">Caerostris extrusa</name>
    <name type="common">Bark spider</name>
    <name type="synonym">Caerostris bankana</name>
    <dbReference type="NCBI Taxonomy" id="172846"/>
    <lineage>
        <taxon>Eukaryota</taxon>
        <taxon>Metazoa</taxon>
        <taxon>Ecdysozoa</taxon>
        <taxon>Arthropoda</taxon>
        <taxon>Chelicerata</taxon>
        <taxon>Arachnida</taxon>
        <taxon>Araneae</taxon>
        <taxon>Araneomorphae</taxon>
        <taxon>Entelegynae</taxon>
        <taxon>Araneoidea</taxon>
        <taxon>Araneidae</taxon>
        <taxon>Caerostris</taxon>
    </lineage>
</organism>
<dbReference type="SMART" id="SM00369">
    <property type="entry name" value="LRR_TYP"/>
    <property type="match status" value="3"/>
</dbReference>
<dbReference type="Pfam" id="PF13855">
    <property type="entry name" value="LRR_8"/>
    <property type="match status" value="1"/>
</dbReference>
<evidence type="ECO:0000256" key="7">
    <source>
        <dbReference type="ARBA" id="ARBA00022737"/>
    </source>
</evidence>
<evidence type="ECO:0000256" key="2">
    <source>
        <dbReference type="ARBA" id="ARBA00022448"/>
    </source>
</evidence>
<keyword evidence="5" id="KW-0812">Transmembrane</keyword>
<dbReference type="PANTHER" id="PTHR46473">
    <property type="entry name" value="GH08155P"/>
    <property type="match status" value="1"/>
</dbReference>
<evidence type="ECO:0000256" key="1">
    <source>
        <dbReference type="ARBA" id="ARBA00004162"/>
    </source>
</evidence>
<dbReference type="InterPro" id="IPR003591">
    <property type="entry name" value="Leu-rich_rpt_typical-subtyp"/>
</dbReference>
<dbReference type="Gene3D" id="3.80.10.10">
    <property type="entry name" value="Ribonuclease Inhibitor"/>
    <property type="match status" value="1"/>
</dbReference>
<evidence type="ECO:0000256" key="3">
    <source>
        <dbReference type="ARBA" id="ARBA00022475"/>
    </source>
</evidence>
<keyword evidence="7" id="KW-0677">Repeat</keyword>
<evidence type="ECO:0000256" key="6">
    <source>
        <dbReference type="ARBA" id="ARBA00022729"/>
    </source>
</evidence>
<evidence type="ECO:0000256" key="4">
    <source>
        <dbReference type="ARBA" id="ARBA00022614"/>
    </source>
</evidence>
<evidence type="ECO:0000256" key="10">
    <source>
        <dbReference type="ARBA" id="ARBA00023136"/>
    </source>
</evidence>
<dbReference type="InterPro" id="IPR001611">
    <property type="entry name" value="Leu-rich_rpt"/>
</dbReference>
<dbReference type="SUPFAM" id="SSF52058">
    <property type="entry name" value="L domain-like"/>
    <property type="match status" value="1"/>
</dbReference>
<comment type="subcellular location">
    <subcellularLocation>
        <location evidence="1">Cell membrane</location>
        <topology evidence="1">Single-pass membrane protein</topology>
    </subcellularLocation>
</comment>
<evidence type="ECO:0000256" key="8">
    <source>
        <dbReference type="ARBA" id="ARBA00022989"/>
    </source>
</evidence>
<dbReference type="EMBL" id="BPLR01021620">
    <property type="protein sequence ID" value="GIX91853.1"/>
    <property type="molecule type" value="Genomic_DNA"/>
</dbReference>
<keyword evidence="10" id="KW-0472">Membrane</keyword>
<accession>A0AAV4P5S9</accession>
<keyword evidence="6" id="KW-0732">Signal</keyword>
<comment type="caution">
    <text evidence="13">The sequence shown here is derived from an EMBL/GenBank/DDBJ whole genome shotgun (WGS) entry which is preliminary data.</text>
</comment>
<keyword evidence="12" id="KW-0407">Ion channel</keyword>
<evidence type="ECO:0000313" key="13">
    <source>
        <dbReference type="EMBL" id="GIX91853.1"/>
    </source>
</evidence>
<keyword evidence="3" id="KW-1003">Cell membrane</keyword>
<reference evidence="13 14" key="1">
    <citation type="submission" date="2021-06" db="EMBL/GenBank/DDBJ databases">
        <title>Caerostris extrusa draft genome.</title>
        <authorList>
            <person name="Kono N."/>
            <person name="Arakawa K."/>
        </authorList>
    </citation>
    <scope>NUCLEOTIDE SEQUENCE [LARGE SCALE GENOMIC DNA]</scope>
</reference>
<keyword evidence="2" id="KW-0813">Transport</keyword>
<keyword evidence="11" id="KW-1015">Disulfide bond</keyword>